<evidence type="ECO:0000313" key="3">
    <source>
        <dbReference type="EMBL" id="QLG88644.1"/>
    </source>
</evidence>
<dbReference type="AlphaFoldDB" id="A0A7H9BMP7"/>
<dbReference type="EMBL" id="CP058627">
    <property type="protein sequence ID" value="QLG88644.1"/>
    <property type="molecule type" value="Genomic_DNA"/>
</dbReference>
<evidence type="ECO:0000256" key="1">
    <source>
        <dbReference type="SAM" id="SignalP"/>
    </source>
</evidence>
<dbReference type="Proteomes" id="UP000509597">
    <property type="component" value="Chromosome"/>
</dbReference>
<dbReference type="InterPro" id="IPR011330">
    <property type="entry name" value="Glyco_hydro/deAcase_b/a-brl"/>
</dbReference>
<dbReference type="Pfam" id="PF01522">
    <property type="entry name" value="Polysacc_deac_1"/>
    <property type="match status" value="1"/>
</dbReference>
<dbReference type="GO" id="GO:0005975">
    <property type="term" value="P:carbohydrate metabolic process"/>
    <property type="evidence" value="ECO:0007669"/>
    <property type="project" value="InterPro"/>
</dbReference>
<evidence type="ECO:0000313" key="4">
    <source>
        <dbReference type="Proteomes" id="UP000509597"/>
    </source>
</evidence>
<dbReference type="SUPFAM" id="SSF88713">
    <property type="entry name" value="Glycoside hydrolase/deacetylase"/>
    <property type="match status" value="1"/>
</dbReference>
<dbReference type="KEGG" id="chiz:HQ393_10550"/>
<keyword evidence="4" id="KW-1185">Reference proteome</keyword>
<evidence type="ECO:0000259" key="2">
    <source>
        <dbReference type="Pfam" id="PF01522"/>
    </source>
</evidence>
<name>A0A7H9BMP7_9NEIS</name>
<proteinExistence type="predicted"/>
<dbReference type="Gene3D" id="3.20.20.370">
    <property type="entry name" value="Glycoside hydrolase/deacetylase"/>
    <property type="match status" value="1"/>
</dbReference>
<dbReference type="GO" id="GO:0016810">
    <property type="term" value="F:hydrolase activity, acting on carbon-nitrogen (but not peptide) bonds"/>
    <property type="evidence" value="ECO:0007669"/>
    <property type="project" value="InterPro"/>
</dbReference>
<organism evidence="3 4">
    <name type="scientific">Chitinibacter bivalviorum</name>
    <dbReference type="NCBI Taxonomy" id="2739434"/>
    <lineage>
        <taxon>Bacteria</taxon>
        <taxon>Pseudomonadati</taxon>
        <taxon>Pseudomonadota</taxon>
        <taxon>Betaproteobacteria</taxon>
        <taxon>Neisseriales</taxon>
        <taxon>Chitinibacteraceae</taxon>
        <taxon>Chitinibacter</taxon>
    </lineage>
</organism>
<reference evidence="3 4" key="1">
    <citation type="submission" date="2020-07" db="EMBL/GenBank/DDBJ databases">
        <title>Complete genome sequence of Chitinibacter sp. 2T18.</title>
        <authorList>
            <person name="Bae J.-W."/>
            <person name="Choi J.-W."/>
        </authorList>
    </citation>
    <scope>NUCLEOTIDE SEQUENCE [LARGE SCALE GENOMIC DNA]</scope>
    <source>
        <strain evidence="3 4">2T18</strain>
    </source>
</reference>
<keyword evidence="1" id="KW-0732">Signal</keyword>
<feature type="chain" id="PRO_5028870531" evidence="1">
    <location>
        <begin position="27"/>
        <end position="356"/>
    </location>
</feature>
<gene>
    <name evidence="3" type="ORF">HQ393_10550</name>
</gene>
<sequence length="356" mass="39013">MKAQNFVLAVLAFAAFALLAFVPLLAHSASIEVKVWQGGAKAAHTIAHDDYCGWGTTGIEDTAIPILNARGLKASLGLIAGNCKDAQWATLKERVKQGHELFNHTLTHVGMLEAGTLAPIGGWDNVKEVVNAQQLVQSKLGYTMHFIAFPSDLVTPEAKAFVEAQPDILGARAAKDIYDGSNAGLNDPEWFKPMFVKWDGYWRDGKWSLYKPKDGNILIQHVDAALQYGAWSYRTMHGVADASWESVPVDQYTAYADYLAAKVKSGELWVAGPTDIIRYIVTREHCKLKLEGNVIKLVQSNDLCKRYASAVTVDVELANGQKGLFSQNSTPLAAQKLENGHYRINMNPAVGDVTIR</sequence>
<protein>
    <submittedName>
        <fullName evidence="3">Polysaccharide deacetylase family protein</fullName>
    </submittedName>
</protein>
<accession>A0A7H9BMP7</accession>
<dbReference type="InterPro" id="IPR002509">
    <property type="entry name" value="NODB_dom"/>
</dbReference>
<dbReference type="RefSeq" id="WP_179355156.1">
    <property type="nucleotide sequence ID" value="NZ_CP058627.1"/>
</dbReference>
<feature type="domain" description="NodB homology" evidence="2">
    <location>
        <begin position="57"/>
        <end position="152"/>
    </location>
</feature>
<feature type="signal peptide" evidence="1">
    <location>
        <begin position="1"/>
        <end position="26"/>
    </location>
</feature>